<evidence type="ECO:0000256" key="1">
    <source>
        <dbReference type="SAM" id="MobiDB-lite"/>
    </source>
</evidence>
<evidence type="ECO:0000313" key="5">
    <source>
        <dbReference type="Proteomes" id="UP000054018"/>
    </source>
</evidence>
<keyword evidence="2" id="KW-0812">Transmembrane</keyword>
<evidence type="ECO:0000313" key="4">
    <source>
        <dbReference type="EMBL" id="KIK15934.1"/>
    </source>
</evidence>
<dbReference type="AlphaFoldDB" id="A0A0C9YQ71"/>
<accession>A0A0C9YQ71</accession>
<dbReference type="HOGENOM" id="CLU_046025_5_0_1"/>
<protein>
    <recommendedName>
        <fullName evidence="3">DUF6534 domain-containing protein</fullName>
    </recommendedName>
</protein>
<gene>
    <name evidence="4" type="ORF">PISMIDRAFT_686879</name>
</gene>
<organism evidence="4 5">
    <name type="scientific">Pisolithus microcarpus 441</name>
    <dbReference type="NCBI Taxonomy" id="765257"/>
    <lineage>
        <taxon>Eukaryota</taxon>
        <taxon>Fungi</taxon>
        <taxon>Dikarya</taxon>
        <taxon>Basidiomycota</taxon>
        <taxon>Agaricomycotina</taxon>
        <taxon>Agaricomycetes</taxon>
        <taxon>Agaricomycetidae</taxon>
        <taxon>Boletales</taxon>
        <taxon>Sclerodermatineae</taxon>
        <taxon>Pisolithaceae</taxon>
        <taxon>Pisolithus</taxon>
    </lineage>
</organism>
<reference evidence="5" key="2">
    <citation type="submission" date="2015-01" db="EMBL/GenBank/DDBJ databases">
        <title>Evolutionary Origins and Diversification of the Mycorrhizal Mutualists.</title>
        <authorList>
            <consortium name="DOE Joint Genome Institute"/>
            <consortium name="Mycorrhizal Genomics Consortium"/>
            <person name="Kohler A."/>
            <person name="Kuo A."/>
            <person name="Nagy L.G."/>
            <person name="Floudas D."/>
            <person name="Copeland A."/>
            <person name="Barry K.W."/>
            <person name="Cichocki N."/>
            <person name="Veneault-Fourrey C."/>
            <person name="LaButti K."/>
            <person name="Lindquist E.A."/>
            <person name="Lipzen A."/>
            <person name="Lundell T."/>
            <person name="Morin E."/>
            <person name="Murat C."/>
            <person name="Riley R."/>
            <person name="Ohm R."/>
            <person name="Sun H."/>
            <person name="Tunlid A."/>
            <person name="Henrissat B."/>
            <person name="Grigoriev I.V."/>
            <person name="Hibbett D.S."/>
            <person name="Martin F."/>
        </authorList>
    </citation>
    <scope>NUCLEOTIDE SEQUENCE [LARGE SCALE GENOMIC DNA]</scope>
    <source>
        <strain evidence="5">441</strain>
    </source>
</reference>
<keyword evidence="2" id="KW-1133">Transmembrane helix</keyword>
<dbReference type="InterPro" id="IPR045339">
    <property type="entry name" value="DUF6534"/>
</dbReference>
<dbReference type="EMBL" id="KN833872">
    <property type="protein sequence ID" value="KIK15934.1"/>
    <property type="molecule type" value="Genomic_DNA"/>
</dbReference>
<keyword evidence="2" id="KW-0472">Membrane</keyword>
<feature type="compositionally biased region" description="Basic and acidic residues" evidence="1">
    <location>
        <begin position="326"/>
        <end position="337"/>
    </location>
</feature>
<feature type="domain" description="DUF6534" evidence="3">
    <location>
        <begin position="214"/>
        <end position="301"/>
    </location>
</feature>
<feature type="compositionally biased region" description="Polar residues" evidence="1">
    <location>
        <begin position="303"/>
        <end position="325"/>
    </location>
</feature>
<feature type="transmembrane region" description="Helical" evidence="2">
    <location>
        <begin position="203"/>
        <end position="227"/>
    </location>
</feature>
<feature type="transmembrane region" description="Helical" evidence="2">
    <location>
        <begin position="55"/>
        <end position="80"/>
    </location>
</feature>
<name>A0A0C9YQ71_9AGAM</name>
<dbReference type="OrthoDB" id="2664626at2759"/>
<evidence type="ECO:0000256" key="2">
    <source>
        <dbReference type="SAM" id="Phobius"/>
    </source>
</evidence>
<proteinExistence type="predicted"/>
<feature type="transmembrane region" description="Helical" evidence="2">
    <location>
        <begin position="274"/>
        <end position="296"/>
    </location>
</feature>
<dbReference type="Pfam" id="PF20152">
    <property type="entry name" value="DUF6534"/>
    <property type="match status" value="1"/>
</dbReference>
<sequence>MEASCLIKQVWSAPLSDWCDLPALASQSLRPQRVRRQFLLRRLIPNNDMGIPGGFGSILIAGLISSMLYGITTLQTYLYYMHYSEDSLLVKLLVAAIWLLDSLHVSFMCYMLYYYLVISYGVPSALDYIVWSYQITVLMNLLVIFAVQSFFAHKIHYLYRRQVRWYVTVPIIVLVVAHMGFGLTTVVVTAIHNKTSMLTESWYYGVTPSVGTVVLAEILITVSLCLLLYDNGLHSAVPRTKRILNTLIIYAANRCLLTLIVAIAELSVNADQQAAWTMGLNFIIGKLYANSLLASLNTRQHLRSQGSSPQTDGRVNTIHLTNLSKPSDDGESSKDEGRRFGVREVAVVCTTTTTTTVDSAFDKSPISQREVV</sequence>
<feature type="region of interest" description="Disordered" evidence="1">
    <location>
        <begin position="303"/>
        <end position="337"/>
    </location>
</feature>
<feature type="transmembrane region" description="Helical" evidence="2">
    <location>
        <begin position="163"/>
        <end position="191"/>
    </location>
</feature>
<dbReference type="Proteomes" id="UP000054018">
    <property type="component" value="Unassembled WGS sequence"/>
</dbReference>
<dbReference type="PANTHER" id="PTHR40465:SF1">
    <property type="entry name" value="DUF6534 DOMAIN-CONTAINING PROTEIN"/>
    <property type="match status" value="1"/>
</dbReference>
<feature type="transmembrane region" description="Helical" evidence="2">
    <location>
        <begin position="92"/>
        <end position="116"/>
    </location>
</feature>
<feature type="transmembrane region" description="Helical" evidence="2">
    <location>
        <begin position="247"/>
        <end position="268"/>
    </location>
</feature>
<dbReference type="STRING" id="765257.A0A0C9YQ71"/>
<evidence type="ECO:0000259" key="3">
    <source>
        <dbReference type="Pfam" id="PF20152"/>
    </source>
</evidence>
<dbReference type="PANTHER" id="PTHR40465">
    <property type="entry name" value="CHROMOSOME 1, WHOLE GENOME SHOTGUN SEQUENCE"/>
    <property type="match status" value="1"/>
</dbReference>
<feature type="transmembrane region" description="Helical" evidence="2">
    <location>
        <begin position="128"/>
        <end position="151"/>
    </location>
</feature>
<reference evidence="4 5" key="1">
    <citation type="submission" date="2014-04" db="EMBL/GenBank/DDBJ databases">
        <authorList>
            <consortium name="DOE Joint Genome Institute"/>
            <person name="Kuo A."/>
            <person name="Kohler A."/>
            <person name="Costa M.D."/>
            <person name="Nagy L.G."/>
            <person name="Floudas D."/>
            <person name="Copeland A."/>
            <person name="Barry K.W."/>
            <person name="Cichocki N."/>
            <person name="Veneault-Fourrey C."/>
            <person name="LaButti K."/>
            <person name="Lindquist E.A."/>
            <person name="Lipzen A."/>
            <person name="Lundell T."/>
            <person name="Morin E."/>
            <person name="Murat C."/>
            <person name="Sun H."/>
            <person name="Tunlid A."/>
            <person name="Henrissat B."/>
            <person name="Grigoriev I.V."/>
            <person name="Hibbett D.S."/>
            <person name="Martin F."/>
            <person name="Nordberg H.P."/>
            <person name="Cantor M.N."/>
            <person name="Hua S.X."/>
        </authorList>
    </citation>
    <scope>NUCLEOTIDE SEQUENCE [LARGE SCALE GENOMIC DNA]</scope>
    <source>
        <strain evidence="4 5">441</strain>
    </source>
</reference>
<keyword evidence="5" id="KW-1185">Reference proteome</keyword>